<dbReference type="NCBIfam" id="NF037995">
    <property type="entry name" value="TRAP_S1"/>
    <property type="match status" value="1"/>
</dbReference>
<evidence type="ECO:0000256" key="1">
    <source>
        <dbReference type="ARBA" id="ARBA00009023"/>
    </source>
</evidence>
<dbReference type="EMBL" id="JACHHH010000002">
    <property type="protein sequence ID" value="MBB6040582.1"/>
    <property type="molecule type" value="Genomic_DNA"/>
</dbReference>
<evidence type="ECO:0000256" key="2">
    <source>
        <dbReference type="ARBA" id="ARBA00022448"/>
    </source>
</evidence>
<comment type="caution">
    <text evidence="5">The sequence shown here is derived from an EMBL/GenBank/DDBJ whole genome shotgun (WGS) entry which is preliminary data.</text>
</comment>
<reference evidence="5 6" key="1">
    <citation type="submission" date="2020-08" db="EMBL/GenBank/DDBJ databases">
        <title>Genomic Encyclopedia of Type Strains, Phase IV (KMG-IV): sequencing the most valuable type-strain genomes for metagenomic binning, comparative biology and taxonomic classification.</title>
        <authorList>
            <person name="Goeker M."/>
        </authorList>
    </citation>
    <scope>NUCLEOTIDE SEQUENCE [LARGE SCALE GENOMIC DNA]</scope>
    <source>
        <strain evidence="5 6">DSM 17245</strain>
    </source>
</reference>
<sequence length="372" mass="42951">MKWDRNCSFQKDRTEIEKIEKSSLEREDWGSCSDSAPFFRRAFWALLLIFSFFFLTACSGTGHPAIMKSKSNKIVLTYGLLANNDDYTLQMTKRFAKEVKEKSRGRIEIKILSPKDKDNDLALLERFRSGNLDMVRLPLPSAKKLSAKLSLMELPYLFDSEEEMWNVLDGDKGAIFQEDFQSKGMELLVWHCLGFRDFYTVEKPLTSVADFDGLILGVEEESRMGRALQLLFGKTRELPQDKIYKALQSGIVEGSENTIEEFARQEHNLSAKYFLEDDHSPVLDLQILSSRARENLSEEDLALLRDVSFSMALQERAYVKKMRVELRNKLSKRGVLFSHFSKEEKAKIEELLAPLYQESTESDFLRKLGKID</sequence>
<protein>
    <submittedName>
        <fullName evidence="5">TRAP-type C4-dicarboxylate transport system substrate-binding protein</fullName>
    </submittedName>
</protein>
<dbReference type="RefSeq" id="WP_183682656.1">
    <property type="nucleotide sequence ID" value="NZ_JACHHH010000002.1"/>
</dbReference>
<proteinExistence type="inferred from homology"/>
<dbReference type="InterPro" id="IPR038404">
    <property type="entry name" value="TRAP_DctP_sf"/>
</dbReference>
<evidence type="ECO:0000313" key="6">
    <source>
        <dbReference type="Proteomes" id="UP000522163"/>
    </source>
</evidence>
<keyword evidence="3" id="KW-0732">Signal</keyword>
<evidence type="ECO:0000313" key="5">
    <source>
        <dbReference type="EMBL" id="MBB6040582.1"/>
    </source>
</evidence>
<dbReference type="Proteomes" id="UP000522163">
    <property type="component" value="Unassembled WGS sequence"/>
</dbReference>
<dbReference type="PANTHER" id="PTHR33376">
    <property type="match status" value="1"/>
</dbReference>
<dbReference type="InterPro" id="IPR018389">
    <property type="entry name" value="DctP_fam"/>
</dbReference>
<evidence type="ECO:0000256" key="4">
    <source>
        <dbReference type="SAM" id="Phobius"/>
    </source>
</evidence>
<evidence type="ECO:0000256" key="3">
    <source>
        <dbReference type="ARBA" id="ARBA00022729"/>
    </source>
</evidence>
<organism evidence="5 6">
    <name type="scientific">Oribacterium sinus</name>
    <dbReference type="NCBI Taxonomy" id="237576"/>
    <lineage>
        <taxon>Bacteria</taxon>
        <taxon>Bacillati</taxon>
        <taxon>Bacillota</taxon>
        <taxon>Clostridia</taxon>
        <taxon>Lachnospirales</taxon>
        <taxon>Lachnospiraceae</taxon>
        <taxon>Oribacterium</taxon>
    </lineage>
</organism>
<keyword evidence="4" id="KW-0472">Membrane</keyword>
<dbReference type="PANTHER" id="PTHR33376:SF7">
    <property type="entry name" value="C4-DICARBOXYLATE-BINDING PROTEIN DCTB"/>
    <property type="match status" value="1"/>
</dbReference>
<dbReference type="AlphaFoldDB" id="A0A7W9SEA4"/>
<gene>
    <name evidence="5" type="ORF">HNQ46_000545</name>
</gene>
<keyword evidence="4" id="KW-0812">Transmembrane</keyword>
<accession>A0A7W9SEA4</accession>
<dbReference type="Gene3D" id="3.40.190.170">
    <property type="entry name" value="Bacterial extracellular solute-binding protein, family 7"/>
    <property type="match status" value="1"/>
</dbReference>
<comment type="similarity">
    <text evidence="1">Belongs to the bacterial solute-binding protein 7 family.</text>
</comment>
<dbReference type="Pfam" id="PF03480">
    <property type="entry name" value="DctP"/>
    <property type="match status" value="1"/>
</dbReference>
<feature type="transmembrane region" description="Helical" evidence="4">
    <location>
        <begin position="43"/>
        <end position="66"/>
    </location>
</feature>
<keyword evidence="4" id="KW-1133">Transmembrane helix</keyword>
<dbReference type="GeneID" id="85014105"/>
<name>A0A7W9SEA4_9FIRM</name>
<dbReference type="GO" id="GO:0055085">
    <property type="term" value="P:transmembrane transport"/>
    <property type="evidence" value="ECO:0007669"/>
    <property type="project" value="InterPro"/>
</dbReference>
<keyword evidence="2" id="KW-0813">Transport</keyword>